<sequence>MSIQYDLYDTPDIQQTGDAQPLHPRVVFKGTVDQEEFLDRVHKFTGISRSLLAGAMQSFQNELRDLIANGWIVELGDIGYFSVSLKGPRVMKKKDVHAQSIELKNVNFRVGSQFKKEVGQQMRLERGESMTRHHGKGHSEEECLTIINQHLNKYPCLTRTDYSRLTGHDKKRALKELNAFIERGLLIRYGTGKQVVYAKKTES</sequence>
<keyword evidence="1 4" id="KW-0238">DNA-binding</keyword>
<dbReference type="Gene3D" id="4.10.520.10">
    <property type="entry name" value="IHF-like DNA-binding proteins"/>
    <property type="match status" value="1"/>
</dbReference>
<reference evidence="5 6" key="1">
    <citation type="journal article" date="2019" name="Nat. Med.">
        <title>A library of human gut bacterial isolates paired with longitudinal multiomics data enables mechanistic microbiome research.</title>
        <authorList>
            <person name="Poyet M."/>
            <person name="Groussin M."/>
            <person name="Gibbons S.M."/>
            <person name="Avila-Pacheco J."/>
            <person name="Jiang X."/>
            <person name="Kearney S.M."/>
            <person name="Perrotta A.R."/>
            <person name="Berdy B."/>
            <person name="Zhao S."/>
            <person name="Lieberman T.D."/>
            <person name="Swanson P.K."/>
            <person name="Smith M."/>
            <person name="Roesemann S."/>
            <person name="Alexander J.E."/>
            <person name="Rich S.A."/>
            <person name="Livny J."/>
            <person name="Vlamakis H."/>
            <person name="Clish C."/>
            <person name="Bullock K."/>
            <person name="Deik A."/>
            <person name="Scott J."/>
            <person name="Pierce K.A."/>
            <person name="Xavier R.J."/>
            <person name="Alm E.J."/>
        </authorList>
    </citation>
    <scope>NUCLEOTIDE SEQUENCE [LARGE SCALE GENOMIC DNA]</scope>
    <source>
        <strain evidence="3 5">BIOML-A163</strain>
        <strain evidence="4 6">BIOML-A41</strain>
    </source>
</reference>
<dbReference type="InterPro" id="IPR010992">
    <property type="entry name" value="IHF-like_DNA-bd_dom_sf"/>
</dbReference>
<protein>
    <submittedName>
        <fullName evidence="4">DNA-binding protein</fullName>
    </submittedName>
</protein>
<dbReference type="GO" id="GO:0003677">
    <property type="term" value="F:DNA binding"/>
    <property type="evidence" value="ECO:0007669"/>
    <property type="project" value="UniProtKB-KW"/>
</dbReference>
<dbReference type="Proteomes" id="UP000478493">
    <property type="component" value="Unassembled WGS sequence"/>
</dbReference>
<dbReference type="EMBL" id="VWGP01000024">
    <property type="protein sequence ID" value="KAA4528392.1"/>
    <property type="molecule type" value="Genomic_DNA"/>
</dbReference>
<organism evidence="4 6">
    <name type="scientific">Bacteroides ovatus</name>
    <dbReference type="NCBI Taxonomy" id="28116"/>
    <lineage>
        <taxon>Bacteria</taxon>
        <taxon>Pseudomonadati</taxon>
        <taxon>Bacteroidota</taxon>
        <taxon>Bacteroidia</taxon>
        <taxon>Bacteroidales</taxon>
        <taxon>Bacteroidaceae</taxon>
        <taxon>Bacteroides</taxon>
    </lineage>
</organism>
<dbReference type="EMBL" id="VWLE01001049">
    <property type="protein sequence ID" value="KAA3930140.1"/>
    <property type="molecule type" value="Genomic_DNA"/>
</dbReference>
<proteinExistence type="predicted"/>
<evidence type="ECO:0000313" key="5">
    <source>
        <dbReference type="Proteomes" id="UP000323717"/>
    </source>
</evidence>
<dbReference type="InterPro" id="IPR041607">
    <property type="entry name" value="HU-HIG"/>
</dbReference>
<dbReference type="Proteomes" id="UP000323717">
    <property type="component" value="Unassembled WGS sequence"/>
</dbReference>
<dbReference type="Pfam" id="PF18291">
    <property type="entry name" value="HU-HIG"/>
    <property type="match status" value="1"/>
</dbReference>
<dbReference type="AlphaFoldDB" id="A0A139LCF5"/>
<evidence type="ECO:0000313" key="3">
    <source>
        <dbReference type="EMBL" id="KAA3930140.1"/>
    </source>
</evidence>
<accession>A0A139LCF5</accession>
<dbReference type="RefSeq" id="WP_004307474.1">
    <property type="nucleotide sequence ID" value="NZ_CAAKNR010000226.1"/>
</dbReference>
<feature type="domain" description="HU" evidence="2">
    <location>
        <begin position="1"/>
        <end position="126"/>
    </location>
</feature>
<evidence type="ECO:0000259" key="2">
    <source>
        <dbReference type="Pfam" id="PF18291"/>
    </source>
</evidence>
<name>A0A139LCF5_BACOV</name>
<dbReference type="STRING" id="28116.Bovatus_03466"/>
<gene>
    <name evidence="4" type="ORF">F3B85_23080</name>
    <name evidence="3" type="ORF">F3D71_31950</name>
</gene>
<comment type="caution">
    <text evidence="4">The sequence shown here is derived from an EMBL/GenBank/DDBJ whole genome shotgun (WGS) entry which is preliminary data.</text>
</comment>
<evidence type="ECO:0000313" key="4">
    <source>
        <dbReference type="EMBL" id="KAA4528392.1"/>
    </source>
</evidence>
<evidence type="ECO:0000313" key="6">
    <source>
        <dbReference type="Proteomes" id="UP000478493"/>
    </source>
</evidence>
<dbReference type="SUPFAM" id="SSF47729">
    <property type="entry name" value="IHF-like DNA-binding proteins"/>
    <property type="match status" value="1"/>
</dbReference>
<evidence type="ECO:0000256" key="1">
    <source>
        <dbReference type="ARBA" id="ARBA00023125"/>
    </source>
</evidence>